<dbReference type="Pfam" id="PF00437">
    <property type="entry name" value="T2SSE"/>
    <property type="match status" value="1"/>
</dbReference>
<comment type="caution">
    <text evidence="5">The sequence shown here is derived from an EMBL/GenBank/DDBJ whole genome shotgun (WGS) entry which is preliminary data.</text>
</comment>
<dbReference type="GO" id="GO:0016887">
    <property type="term" value="F:ATP hydrolysis activity"/>
    <property type="evidence" value="ECO:0007669"/>
    <property type="project" value="TreeGrafter"/>
</dbReference>
<keyword evidence="3" id="KW-0067">ATP-binding</keyword>
<dbReference type="InterPro" id="IPR027417">
    <property type="entry name" value="P-loop_NTPase"/>
</dbReference>
<evidence type="ECO:0000313" key="5">
    <source>
        <dbReference type="EMBL" id="OUI97421.1"/>
    </source>
</evidence>
<accession>A0A252AZ89</accession>
<evidence type="ECO:0000256" key="1">
    <source>
        <dbReference type="ARBA" id="ARBA00006611"/>
    </source>
</evidence>
<sequence>MSLASKISSLLPWKPTTREDQGVDGIRTPADLRGQFHLDEVHSLLSVNDALKVRRDVLQWIDDLRRARDGHIKIEWLPLSTVAARLAQAHHTGTLQGSGSGLDMRARAKALLKAGCDIGASDIDIRRLAGHAVIEVHIDGTILQFDEITTDYADKLINALYMLTKQQYRRKQSQDGSIAGRDLMGTGLVNVRIARTPIAPVDADAQWLNMRLQAGVQKVPAINALKGLKRVEPPPGKLDLVSSGWTEKQAELLQTFVLNATGTVIFTGPPGSGKTHVMHRLSEHIARTRPGQRQAFIEQPVETILPHAPQLNILDTLTAKAAGEAYAHRTRLVLRMAVNILGLGEIRDPLVATTWLSAAETGMLMMSTMHTAHPFLAIPRLRDMDPDRLALPIICDPAIICGLVGQRLVPVLCEHCALPWDQEDPRLTKIMRNAILTWQRSDWRSENIRKLGPGCPHCAWKGTVRRQVVAEVVDPDETLMADFIQYGPTLARHRYHTRSDADSTMLEKGMELVFQGRMDPFDVPLKIERIRPYDFLQRERERALKGIETPALMERGH</sequence>
<dbReference type="RefSeq" id="WP_094756201.1">
    <property type="nucleotide sequence ID" value="NZ_JBDNZH010000022.1"/>
</dbReference>
<evidence type="ECO:0000313" key="6">
    <source>
        <dbReference type="Proteomes" id="UP000194999"/>
    </source>
</evidence>
<comment type="similarity">
    <text evidence="1">Belongs to the GSP E family.</text>
</comment>
<organism evidence="5 6">
    <name type="scientific">Acetobacter orientalis</name>
    <dbReference type="NCBI Taxonomy" id="146474"/>
    <lineage>
        <taxon>Bacteria</taxon>
        <taxon>Pseudomonadati</taxon>
        <taxon>Pseudomonadota</taxon>
        <taxon>Alphaproteobacteria</taxon>
        <taxon>Acetobacterales</taxon>
        <taxon>Acetobacteraceae</taxon>
        <taxon>Acetobacter</taxon>
    </lineage>
</organism>
<evidence type="ECO:0000256" key="2">
    <source>
        <dbReference type="ARBA" id="ARBA00022741"/>
    </source>
</evidence>
<dbReference type="GO" id="GO:0005886">
    <property type="term" value="C:plasma membrane"/>
    <property type="evidence" value="ECO:0007669"/>
    <property type="project" value="TreeGrafter"/>
</dbReference>
<gene>
    <name evidence="5" type="ORF">HK15_03290</name>
</gene>
<dbReference type="InterPro" id="IPR001482">
    <property type="entry name" value="T2SS/T4SS_dom"/>
</dbReference>
<dbReference type="PANTHER" id="PTHR30258">
    <property type="entry name" value="TYPE II SECRETION SYSTEM PROTEIN GSPE-RELATED"/>
    <property type="match status" value="1"/>
</dbReference>
<reference evidence="5 6" key="1">
    <citation type="submission" date="2014-06" db="EMBL/GenBank/DDBJ databases">
        <authorList>
            <person name="Ju J."/>
            <person name="Zhang J."/>
        </authorList>
    </citation>
    <scope>NUCLEOTIDE SEQUENCE [LARGE SCALE GENOMIC DNA]</scope>
    <source>
        <strain evidence="5">DmW_048</strain>
    </source>
</reference>
<evidence type="ECO:0000256" key="3">
    <source>
        <dbReference type="ARBA" id="ARBA00022840"/>
    </source>
</evidence>
<dbReference type="SUPFAM" id="SSF52540">
    <property type="entry name" value="P-loop containing nucleoside triphosphate hydrolases"/>
    <property type="match status" value="1"/>
</dbReference>
<evidence type="ECO:0000259" key="4">
    <source>
        <dbReference type="Pfam" id="PF00437"/>
    </source>
</evidence>
<feature type="domain" description="Bacterial type II secretion system protein E" evidence="4">
    <location>
        <begin position="116"/>
        <end position="518"/>
    </location>
</feature>
<dbReference type="GO" id="GO:0005524">
    <property type="term" value="F:ATP binding"/>
    <property type="evidence" value="ECO:0007669"/>
    <property type="project" value="UniProtKB-KW"/>
</dbReference>
<name>A0A252AZ89_9PROT</name>
<protein>
    <recommendedName>
        <fullName evidence="4">Bacterial type II secretion system protein E domain-containing protein</fullName>
    </recommendedName>
</protein>
<dbReference type="AlphaFoldDB" id="A0A252AZ89"/>
<proteinExistence type="inferred from homology"/>
<dbReference type="Gene3D" id="3.40.50.300">
    <property type="entry name" value="P-loop containing nucleotide triphosphate hydrolases"/>
    <property type="match status" value="1"/>
</dbReference>
<dbReference type="Gene3D" id="3.30.450.90">
    <property type="match status" value="1"/>
</dbReference>
<dbReference type="EMBL" id="JOOY01000153">
    <property type="protein sequence ID" value="OUI97421.1"/>
    <property type="molecule type" value="Genomic_DNA"/>
</dbReference>
<dbReference type="PANTHER" id="PTHR30258:SF3">
    <property type="entry name" value="SLL1921 PROTEIN"/>
    <property type="match status" value="1"/>
</dbReference>
<dbReference type="Proteomes" id="UP000194999">
    <property type="component" value="Unassembled WGS sequence"/>
</dbReference>
<keyword evidence="2" id="KW-0547">Nucleotide-binding</keyword>